<keyword evidence="4" id="KW-1185">Reference proteome</keyword>
<dbReference type="SUPFAM" id="SSF48452">
    <property type="entry name" value="TPR-like"/>
    <property type="match status" value="2"/>
</dbReference>
<dbReference type="Gene3D" id="2.40.10.410">
    <property type="entry name" value="FlgT, C-terminal domain"/>
    <property type="match status" value="1"/>
</dbReference>
<accession>A0ABT8YXT8</accession>
<sequence>MNKNIIMKKNNIKKRLLINLFIFCIFSFSAFSQNTVENALKLYNERNYEDSINILEALNVKPSDLDAYLLLIDNYIKLNNFSMAETLIADAERYHSKNYRLFERKLTIELINNRNSEARTTVNTIKNLDSKNYLANYAEGLLSERAGYYKTAMSMYERARVIDRVRPEATTALAYLYLAIGSNETALNLFNENMTNNPRMAESYYHLANYRYLNKQYNAALDEVNNALFYYTNYNDAKILKANILISLNRYDEAIAILEYMPDTSFRNNYKYYYIGSVYEGADNYVRAKGAYINYLKTKPEDELGRLAYERVLIHTNPTPDYERDRAALYYGNLASYYTRLADNVRAQAYLKHMLRLNPANTYARLMLSDVYRRMGLEEKSLEELEIAKNVNPEEKSIIYKYDSYKRRLDKNIVSKSWGIEQYNIEKSGFTVAIADTITAQKDSPMFLNTSLYQTLSYVLPQFGRFNVIDMYTNYYETRDLYRELNARNVDYFLRGSAFQNDDTFTIMLDLVDVKSEKSITNFTITTRGREKMMGAAVMAGRVINNSIPFYSKIIKIHNDNIYINAGKMQGISNNMNMLVYNTTEARTDLAARGYNSSIGMIKIITADENVSLAKLIDGRLLNKINLNQIVMPYITNTSVQSTNMQ</sequence>
<dbReference type="EMBL" id="JAUPBM010000048">
    <property type="protein sequence ID" value="MDO7020172.1"/>
    <property type="molecule type" value="Genomic_DNA"/>
</dbReference>
<comment type="caution">
    <text evidence="3">The sequence shown here is derived from an EMBL/GenBank/DDBJ whole genome shotgun (WGS) entry which is preliminary data.</text>
</comment>
<dbReference type="Gene3D" id="1.25.40.10">
    <property type="entry name" value="Tetratricopeptide repeat domain"/>
    <property type="match status" value="3"/>
</dbReference>
<evidence type="ECO:0000313" key="3">
    <source>
        <dbReference type="EMBL" id="MDO7020172.1"/>
    </source>
</evidence>
<feature type="repeat" description="TPR" evidence="1">
    <location>
        <begin position="167"/>
        <end position="200"/>
    </location>
</feature>
<evidence type="ECO:0000313" key="4">
    <source>
        <dbReference type="Proteomes" id="UP001175147"/>
    </source>
</evidence>
<proteinExistence type="predicted"/>
<keyword evidence="1" id="KW-0802">TPR repeat</keyword>
<reference evidence="3" key="1">
    <citation type="submission" date="2023-07" db="EMBL/GenBank/DDBJ databases">
        <title>Mucosal microbiota of week-old chicken and adult hens.</title>
        <authorList>
            <person name="Volf J."/>
            <person name="Karasova D."/>
            <person name="Crhanova M."/>
            <person name="Faldynova M."/>
            <person name="Prikrylova H."/>
            <person name="Zeman M."/>
            <person name="Babak V."/>
            <person name="Rajova J."/>
            <person name="Rychlik I."/>
        </authorList>
    </citation>
    <scope>NUCLEOTIDE SEQUENCE</scope>
    <source>
        <strain evidence="3">ET902</strain>
    </source>
</reference>
<protein>
    <submittedName>
        <fullName evidence="3">CDC27 family protein</fullName>
    </submittedName>
</protein>
<dbReference type="Proteomes" id="UP001175147">
    <property type="component" value="Unassembled WGS sequence"/>
</dbReference>
<dbReference type="PANTHER" id="PTHR12558:SF13">
    <property type="entry name" value="CELL DIVISION CYCLE PROTEIN 27 HOMOLOG"/>
    <property type="match status" value="1"/>
</dbReference>
<dbReference type="InterPro" id="IPR019734">
    <property type="entry name" value="TPR_rpt"/>
</dbReference>
<feature type="signal peptide" evidence="2">
    <location>
        <begin position="1"/>
        <end position="32"/>
    </location>
</feature>
<evidence type="ECO:0000256" key="1">
    <source>
        <dbReference type="PROSITE-ProRule" id="PRU00339"/>
    </source>
</evidence>
<organism evidence="3 4">
    <name type="scientific">Brachyspira innocens</name>
    <dbReference type="NCBI Taxonomy" id="13264"/>
    <lineage>
        <taxon>Bacteria</taxon>
        <taxon>Pseudomonadati</taxon>
        <taxon>Spirochaetota</taxon>
        <taxon>Spirochaetia</taxon>
        <taxon>Brachyspirales</taxon>
        <taxon>Brachyspiraceae</taxon>
        <taxon>Brachyspira</taxon>
    </lineage>
</organism>
<evidence type="ECO:0000256" key="2">
    <source>
        <dbReference type="SAM" id="SignalP"/>
    </source>
</evidence>
<gene>
    <name evidence="3" type="ORF">Q5M86_05235</name>
</gene>
<dbReference type="PROSITE" id="PS50005">
    <property type="entry name" value="TPR"/>
    <property type="match status" value="1"/>
</dbReference>
<keyword evidence="2" id="KW-0732">Signal</keyword>
<name>A0ABT8YXT8_9SPIR</name>
<dbReference type="InterPro" id="IPR038165">
    <property type="entry name" value="FlgT_C_sf"/>
</dbReference>
<feature type="chain" id="PRO_5045449015" evidence="2">
    <location>
        <begin position="33"/>
        <end position="646"/>
    </location>
</feature>
<dbReference type="PANTHER" id="PTHR12558">
    <property type="entry name" value="CELL DIVISION CYCLE 16,23,27"/>
    <property type="match status" value="1"/>
</dbReference>
<dbReference type="InterPro" id="IPR011990">
    <property type="entry name" value="TPR-like_helical_dom_sf"/>
</dbReference>